<dbReference type="AlphaFoldDB" id="A0A6J3MIW4"/>
<reference evidence="3" key="2">
    <citation type="submission" date="2020-04" db="EMBL/GenBank/DDBJ databases">
        <authorList>
            <consortium name="NCBI Genome Project"/>
        </authorList>
    </citation>
    <scope>NUCLEOTIDE SEQUENCE</scope>
    <source>
        <strain evidence="3">CBS 342.82</strain>
    </source>
</reference>
<dbReference type="RefSeq" id="XP_033464881.1">
    <property type="nucleotide sequence ID" value="XM_033600765.1"/>
</dbReference>
<evidence type="ECO:0000313" key="3">
    <source>
        <dbReference type="RefSeq" id="XP_033464881.1"/>
    </source>
</evidence>
<keyword evidence="2" id="KW-1185">Reference proteome</keyword>
<feature type="region of interest" description="Disordered" evidence="1">
    <location>
        <begin position="53"/>
        <end position="120"/>
    </location>
</feature>
<feature type="non-terminal residue" evidence="3">
    <location>
        <position position="1"/>
    </location>
</feature>
<gene>
    <name evidence="3" type="ORF">K489DRAFT_311178</name>
</gene>
<organism evidence="3">
    <name type="scientific">Dissoconium aciculare CBS 342.82</name>
    <dbReference type="NCBI Taxonomy" id="1314786"/>
    <lineage>
        <taxon>Eukaryota</taxon>
        <taxon>Fungi</taxon>
        <taxon>Dikarya</taxon>
        <taxon>Ascomycota</taxon>
        <taxon>Pezizomycotina</taxon>
        <taxon>Dothideomycetes</taxon>
        <taxon>Dothideomycetidae</taxon>
        <taxon>Mycosphaerellales</taxon>
        <taxon>Dissoconiaceae</taxon>
        <taxon>Dissoconium</taxon>
    </lineage>
</organism>
<proteinExistence type="predicted"/>
<protein>
    <submittedName>
        <fullName evidence="3">Uncharacterized protein</fullName>
    </submittedName>
</protein>
<evidence type="ECO:0000313" key="2">
    <source>
        <dbReference type="Proteomes" id="UP000504637"/>
    </source>
</evidence>
<reference evidence="3" key="3">
    <citation type="submission" date="2025-08" db="UniProtKB">
        <authorList>
            <consortium name="RefSeq"/>
        </authorList>
    </citation>
    <scope>IDENTIFICATION</scope>
    <source>
        <strain evidence="3">CBS 342.82</strain>
    </source>
</reference>
<dbReference type="OrthoDB" id="48509at2759"/>
<dbReference type="GeneID" id="54358565"/>
<reference evidence="3" key="1">
    <citation type="submission" date="2020-01" db="EMBL/GenBank/DDBJ databases">
        <authorList>
            <consortium name="DOE Joint Genome Institute"/>
            <person name="Haridas S."/>
            <person name="Albert R."/>
            <person name="Binder M."/>
            <person name="Bloem J."/>
            <person name="Labutti K."/>
            <person name="Salamov A."/>
            <person name="Andreopoulos B."/>
            <person name="Baker S.E."/>
            <person name="Barry K."/>
            <person name="Bills G."/>
            <person name="Bluhm B.H."/>
            <person name="Cannon C."/>
            <person name="Castanera R."/>
            <person name="Culley D.E."/>
            <person name="Daum C."/>
            <person name="Ezra D."/>
            <person name="Gonzalez J.B."/>
            <person name="Henrissat B."/>
            <person name="Kuo A."/>
            <person name="Liang C."/>
            <person name="Lipzen A."/>
            <person name="Lutzoni F."/>
            <person name="Magnuson J."/>
            <person name="Mondo S."/>
            <person name="Nolan M."/>
            <person name="Ohm R."/>
            <person name="Pangilinan J."/>
            <person name="Park H.-J."/>
            <person name="Ramirez L."/>
            <person name="Alfaro M."/>
            <person name="Sun H."/>
            <person name="Tritt A."/>
            <person name="Yoshinaga Y."/>
            <person name="Zwiers L.-H."/>
            <person name="Turgeon B.G."/>
            <person name="Goodwin S.B."/>
            <person name="Spatafora J.W."/>
            <person name="Crous P.W."/>
            <person name="Grigoriev I.V."/>
        </authorList>
    </citation>
    <scope>NUCLEOTIDE SEQUENCE</scope>
    <source>
        <strain evidence="3">CBS 342.82</strain>
    </source>
</reference>
<sequence>EDFVSSLTMLPAESDIITEAVHGASSTLDSRHFAEEFLRRKKLADKGLVDAAPLKSASPHHAAGEGKAGGWNEVAKKGPSGGLGKEIGAAAGGKEDAAAAAAGGNGMFRVVPAKKKGGKR</sequence>
<accession>A0A6J3MIW4</accession>
<evidence type="ECO:0000256" key="1">
    <source>
        <dbReference type="SAM" id="MobiDB-lite"/>
    </source>
</evidence>
<dbReference type="Proteomes" id="UP000504637">
    <property type="component" value="Unplaced"/>
</dbReference>
<name>A0A6J3MIW4_9PEZI</name>